<dbReference type="RefSeq" id="WP_135361653.1">
    <property type="nucleotide sequence ID" value="NZ_RWJZ01000016.1"/>
</dbReference>
<accession>A0A4Z0HMH4</accession>
<proteinExistence type="predicted"/>
<dbReference type="Proteomes" id="UP000297792">
    <property type="component" value="Unassembled WGS sequence"/>
</dbReference>
<name>A0A4Z0HMH4_MYCPR</name>
<evidence type="ECO:0000313" key="2">
    <source>
        <dbReference type="Proteomes" id="UP000297792"/>
    </source>
</evidence>
<reference evidence="1 2" key="1">
    <citation type="submission" date="2018-12" db="EMBL/GenBank/DDBJ databases">
        <title>Draft genome sequences of Mycolicibacterium peregrinum isolated from a pig with lymphadenitis and from soil on the same Japanese pig farm.</title>
        <authorList>
            <person name="Komatsu T."/>
            <person name="Ohya K."/>
            <person name="Sawai K."/>
            <person name="Odoi J.O."/>
            <person name="Otsu K."/>
            <person name="Ota A."/>
            <person name="Ito T."/>
            <person name="Kawai M."/>
            <person name="Maruyama F."/>
        </authorList>
    </citation>
    <scope>NUCLEOTIDE SEQUENCE [LARGE SCALE GENOMIC DNA]</scope>
    <source>
        <strain evidence="1 2">138</strain>
    </source>
</reference>
<protein>
    <submittedName>
        <fullName evidence="1">Uncharacterized protein</fullName>
    </submittedName>
</protein>
<organism evidence="1 2">
    <name type="scientific">Mycolicibacterium peregrinum</name>
    <name type="common">Mycobacterium peregrinum</name>
    <dbReference type="NCBI Taxonomy" id="43304"/>
    <lineage>
        <taxon>Bacteria</taxon>
        <taxon>Bacillati</taxon>
        <taxon>Actinomycetota</taxon>
        <taxon>Actinomycetes</taxon>
        <taxon>Mycobacteriales</taxon>
        <taxon>Mycobacteriaceae</taxon>
        <taxon>Mycolicibacterium</taxon>
    </lineage>
</organism>
<gene>
    <name evidence="1" type="ORF">EJD98_25525</name>
</gene>
<dbReference type="EMBL" id="RWKA01000018">
    <property type="protein sequence ID" value="TGB37913.1"/>
    <property type="molecule type" value="Genomic_DNA"/>
</dbReference>
<sequence length="98" mass="10642">MTTTFEEFVAEHRAALQREAEASRKRLFLFALESVDTDGCPRVSGYTVETLIGQGLIEALPGDNLGRYQLTAEGRIALQANPVEEPASDELALFGALS</sequence>
<evidence type="ECO:0000313" key="1">
    <source>
        <dbReference type="EMBL" id="TGB37913.1"/>
    </source>
</evidence>
<dbReference type="AlphaFoldDB" id="A0A4Z0HMH4"/>
<comment type="caution">
    <text evidence="1">The sequence shown here is derived from an EMBL/GenBank/DDBJ whole genome shotgun (WGS) entry which is preliminary data.</text>
</comment>
<keyword evidence="2" id="KW-1185">Reference proteome</keyword>